<evidence type="ECO:0000313" key="1">
    <source>
        <dbReference type="EMBL" id="MBE9031765.1"/>
    </source>
</evidence>
<keyword evidence="2" id="KW-1185">Reference proteome</keyword>
<reference evidence="1" key="1">
    <citation type="submission" date="2020-10" db="EMBL/GenBank/DDBJ databases">
        <authorList>
            <person name="Castelo-Branco R."/>
            <person name="Eusebio N."/>
            <person name="Adriana R."/>
            <person name="Vieira A."/>
            <person name="Brugerolle De Fraissinette N."/>
            <person name="Rezende De Castro R."/>
            <person name="Schneider M.P."/>
            <person name="Vasconcelos V."/>
            <person name="Leao P.N."/>
        </authorList>
    </citation>
    <scope>NUCLEOTIDE SEQUENCE</scope>
    <source>
        <strain evidence="1">LEGE 11480</strain>
    </source>
</reference>
<dbReference type="Proteomes" id="UP000625316">
    <property type="component" value="Unassembled WGS sequence"/>
</dbReference>
<dbReference type="RefSeq" id="WP_264326593.1">
    <property type="nucleotide sequence ID" value="NZ_JADEXQ010000075.1"/>
</dbReference>
<comment type="caution">
    <text evidence="1">The sequence shown here is derived from an EMBL/GenBank/DDBJ whole genome shotgun (WGS) entry which is preliminary data.</text>
</comment>
<sequence>MAYYNSSLLRIMWSLVDSHAQFLRGLTDEAIASWLLRAIEDQVYIHPAEAEVVQAYIVQRKCLIRDLIETQPPILSLAIEPPAHPTPITLAPRCAEA</sequence>
<dbReference type="EMBL" id="JADEXQ010000075">
    <property type="protein sequence ID" value="MBE9031765.1"/>
    <property type="molecule type" value="Genomic_DNA"/>
</dbReference>
<organism evidence="1 2">
    <name type="scientific">Romeriopsis navalis LEGE 11480</name>
    <dbReference type="NCBI Taxonomy" id="2777977"/>
    <lineage>
        <taxon>Bacteria</taxon>
        <taxon>Bacillati</taxon>
        <taxon>Cyanobacteriota</taxon>
        <taxon>Cyanophyceae</taxon>
        <taxon>Leptolyngbyales</taxon>
        <taxon>Leptolyngbyaceae</taxon>
        <taxon>Romeriopsis</taxon>
        <taxon>Romeriopsis navalis</taxon>
    </lineage>
</organism>
<dbReference type="AlphaFoldDB" id="A0A928VSJ7"/>
<gene>
    <name evidence="1" type="ORF">IQ266_18690</name>
</gene>
<name>A0A928VSJ7_9CYAN</name>
<protein>
    <submittedName>
        <fullName evidence="1">Uncharacterized protein</fullName>
    </submittedName>
</protein>
<proteinExistence type="predicted"/>
<accession>A0A928VSJ7</accession>
<evidence type="ECO:0000313" key="2">
    <source>
        <dbReference type="Proteomes" id="UP000625316"/>
    </source>
</evidence>